<dbReference type="SUPFAM" id="SSF53756">
    <property type="entry name" value="UDP-Glycosyltransferase/glycogen phosphorylase"/>
    <property type="match status" value="1"/>
</dbReference>
<dbReference type="Gene3D" id="3.40.50.2000">
    <property type="entry name" value="Glycogen Phosphorylase B"/>
    <property type="match status" value="2"/>
</dbReference>
<gene>
    <name evidence="3" type="ORF">SAE02_47420</name>
</gene>
<proteinExistence type="predicted"/>
<dbReference type="InterPro" id="IPR028098">
    <property type="entry name" value="Glyco_trans_4-like_N"/>
</dbReference>
<evidence type="ECO:0000313" key="4">
    <source>
        <dbReference type="Proteomes" id="UP000321523"/>
    </source>
</evidence>
<dbReference type="Proteomes" id="UP000321523">
    <property type="component" value="Unassembled WGS sequence"/>
</dbReference>
<organism evidence="3 4">
    <name type="scientific">Skermanella aerolata</name>
    <dbReference type="NCBI Taxonomy" id="393310"/>
    <lineage>
        <taxon>Bacteria</taxon>
        <taxon>Pseudomonadati</taxon>
        <taxon>Pseudomonadota</taxon>
        <taxon>Alphaproteobacteria</taxon>
        <taxon>Rhodospirillales</taxon>
        <taxon>Azospirillaceae</taxon>
        <taxon>Skermanella</taxon>
    </lineage>
</organism>
<evidence type="ECO:0000259" key="1">
    <source>
        <dbReference type="Pfam" id="PF00534"/>
    </source>
</evidence>
<name>A0A512DVU1_9PROT</name>
<dbReference type="Pfam" id="PF13579">
    <property type="entry name" value="Glyco_trans_4_4"/>
    <property type="match status" value="1"/>
</dbReference>
<protein>
    <submittedName>
        <fullName evidence="3">Glycosyl transferase</fullName>
    </submittedName>
</protein>
<feature type="domain" description="Glycosyltransferase subfamily 4-like N-terminal" evidence="2">
    <location>
        <begin position="50"/>
        <end position="154"/>
    </location>
</feature>
<dbReference type="GO" id="GO:0016757">
    <property type="term" value="F:glycosyltransferase activity"/>
    <property type="evidence" value="ECO:0007669"/>
    <property type="project" value="InterPro"/>
</dbReference>
<evidence type="ECO:0000259" key="2">
    <source>
        <dbReference type="Pfam" id="PF13579"/>
    </source>
</evidence>
<dbReference type="OrthoDB" id="7847955at2"/>
<comment type="caution">
    <text evidence="3">The sequence shown here is derived from an EMBL/GenBank/DDBJ whole genome shotgun (WGS) entry which is preliminary data.</text>
</comment>
<dbReference type="AlphaFoldDB" id="A0A512DVU1"/>
<keyword evidence="4" id="KW-1185">Reference proteome</keyword>
<sequence>MPANRPERTQVEQDRQLFLIWKSFQRRPETLASFFGIKVEYVTSGFSSKALKGLDYLVKSAKTLGLLHRERPDVVWVQSPPSFIPHLVLAWRRVMAPSMVVIIDCHNAVIRPPWSKVPFHGWSLRSADLSIAHNADVVGPLTALGAPAGQVMVLEDRSAGLSEGPASSSERKPGATPLVLVPCSFAKDEPIEQLLEAARRTPGVRYVVTGNPKKAHEGLVAGAPPNVEFPGFISKRDFDALLHGCDLLVGLTTLEGVQLSAANEGVAAGKPMVLSHTETLRSLFAGGSVFVDPLDAGSIANGVEDALGRWAQLETGMRELRLKRDERWLKQAREVNAFIARAKKVRKAPSSPVSQVLPAQIKQGD</sequence>
<dbReference type="EMBL" id="BJYZ01000022">
    <property type="protein sequence ID" value="GEO40594.1"/>
    <property type="molecule type" value="Genomic_DNA"/>
</dbReference>
<reference evidence="3 4" key="1">
    <citation type="submission" date="2019-07" db="EMBL/GenBank/DDBJ databases">
        <title>Whole genome shotgun sequence of Skermanella aerolata NBRC 106429.</title>
        <authorList>
            <person name="Hosoyama A."/>
            <person name="Uohara A."/>
            <person name="Ohji S."/>
            <person name="Ichikawa N."/>
        </authorList>
    </citation>
    <scope>NUCLEOTIDE SEQUENCE [LARGE SCALE GENOMIC DNA]</scope>
    <source>
        <strain evidence="3 4">NBRC 106429</strain>
    </source>
</reference>
<dbReference type="Pfam" id="PF00534">
    <property type="entry name" value="Glycos_transf_1"/>
    <property type="match status" value="1"/>
</dbReference>
<accession>A0A512DVU1</accession>
<evidence type="ECO:0000313" key="3">
    <source>
        <dbReference type="EMBL" id="GEO40594.1"/>
    </source>
</evidence>
<feature type="domain" description="Glycosyl transferase family 1" evidence="1">
    <location>
        <begin position="170"/>
        <end position="308"/>
    </location>
</feature>
<keyword evidence="3" id="KW-0808">Transferase</keyword>
<dbReference type="RefSeq" id="WP_084720810.1">
    <property type="nucleotide sequence ID" value="NZ_BJYZ01000022.1"/>
</dbReference>
<dbReference type="InterPro" id="IPR001296">
    <property type="entry name" value="Glyco_trans_1"/>
</dbReference>